<dbReference type="PANTHER" id="PTHR43013">
    <property type="entry name" value="GLUTAMYL-TRNA REDUCTASE"/>
    <property type="match status" value="1"/>
</dbReference>
<feature type="domain" description="Tetrapyrrole biosynthesis glutamyl-tRNA reductase dimerisation" evidence="14">
    <location>
        <begin position="325"/>
        <end position="429"/>
    </location>
</feature>
<feature type="domain" description="Glutamyl-tRNA reductase N-terminal" evidence="16">
    <location>
        <begin position="7"/>
        <end position="159"/>
    </location>
</feature>
<evidence type="ECO:0000256" key="12">
    <source>
        <dbReference type="PIRSR" id="PIRSR000445-4"/>
    </source>
</evidence>
<keyword evidence="5 8" id="KW-0560">Oxidoreductase</keyword>
<keyword evidence="6 8" id="KW-0627">Porphyrin biosynthesis</keyword>
<reference evidence="18" key="1">
    <citation type="submission" date="2018-05" db="EMBL/GenBank/DDBJ databases">
        <title>Genome Sequencing of selected type strains of the family Eggerthellaceae.</title>
        <authorList>
            <person name="Danylec N."/>
            <person name="Stoll D.A."/>
            <person name="Doetsch A."/>
            <person name="Huch M."/>
        </authorList>
    </citation>
    <scope>NUCLEOTIDE SEQUENCE [LARGE SCALE GENOMIC DNA]</scope>
    <source>
        <strain evidence="18">DSM 16106</strain>
    </source>
</reference>
<dbReference type="PIRSF" id="PIRSF000445">
    <property type="entry name" value="4pyrrol_synth_GluRdtase"/>
    <property type="match status" value="1"/>
</dbReference>
<dbReference type="SUPFAM" id="SSF69742">
    <property type="entry name" value="Glutamyl tRNA-reductase catalytic, N-terminal domain"/>
    <property type="match status" value="1"/>
</dbReference>
<comment type="subunit">
    <text evidence="8">Homodimer.</text>
</comment>
<comment type="caution">
    <text evidence="17">The sequence shown here is derived from an EMBL/GenBank/DDBJ whole genome shotgun (WGS) entry which is preliminary data.</text>
</comment>
<evidence type="ECO:0000256" key="9">
    <source>
        <dbReference type="PIRSR" id="PIRSR000445-1"/>
    </source>
</evidence>
<evidence type="ECO:0000259" key="16">
    <source>
        <dbReference type="Pfam" id="PF05201"/>
    </source>
</evidence>
<dbReference type="RefSeq" id="WP_123192224.1">
    <property type="nucleotide sequence ID" value="NZ_QICD01000011.1"/>
</dbReference>
<comment type="domain">
    <text evidence="8">Possesses an unusual extended V-shaped dimeric structure with each monomer consisting of three distinct domains arranged along a curved 'spinal' alpha-helix. The N-terminal catalytic domain specifically recognizes the glutamate moiety of the substrate. The second domain is the NADPH-binding domain, and the third C-terminal domain is responsible for dimerization.</text>
</comment>
<comment type="function">
    <text evidence="8">Catalyzes the NADPH-dependent reduction of glutamyl-tRNA(Glu) to glutamate 1-semialdehyde (GSA).</text>
</comment>
<dbReference type="InterPro" id="IPR006151">
    <property type="entry name" value="Shikm_DH/Glu-tRNA_Rdtase"/>
</dbReference>
<dbReference type="SUPFAM" id="SSF51735">
    <property type="entry name" value="NAD(P)-binding Rossmann-fold domains"/>
    <property type="match status" value="1"/>
</dbReference>
<keyword evidence="4 8" id="KW-0521">NADP</keyword>
<evidence type="ECO:0000256" key="3">
    <source>
        <dbReference type="ARBA" id="ARBA00012970"/>
    </source>
</evidence>
<dbReference type="InterPro" id="IPR018214">
    <property type="entry name" value="GluRdtase_CS"/>
</dbReference>
<dbReference type="InterPro" id="IPR015895">
    <property type="entry name" value="4pyrrol_synth_GluRdtase_N"/>
</dbReference>
<gene>
    <name evidence="8" type="primary">hemA</name>
    <name evidence="17" type="ORF">DMP08_07070</name>
</gene>
<feature type="binding site" evidence="8 10">
    <location>
        <begin position="117"/>
        <end position="119"/>
    </location>
    <ligand>
        <name>substrate</name>
    </ligand>
</feature>
<dbReference type="Proteomes" id="UP000278632">
    <property type="component" value="Unassembled WGS sequence"/>
</dbReference>
<dbReference type="NCBIfam" id="TIGR01035">
    <property type="entry name" value="hemA"/>
    <property type="match status" value="1"/>
</dbReference>
<comment type="similarity">
    <text evidence="2 8 13">Belongs to the glutamyl-tRNA reductase family.</text>
</comment>
<dbReference type="GO" id="GO:0019353">
    <property type="term" value="P:protoporphyrinogen IX biosynthetic process from glutamate"/>
    <property type="evidence" value="ECO:0007669"/>
    <property type="project" value="TreeGrafter"/>
</dbReference>
<protein>
    <recommendedName>
        <fullName evidence="3 8">Glutamyl-tRNA reductase</fullName>
        <shortName evidence="8">GluTR</shortName>
        <ecNumber evidence="3 8">1.2.1.70</ecNumber>
    </recommendedName>
</protein>
<feature type="site" description="Important for activity" evidence="8 12">
    <location>
        <position position="102"/>
    </location>
</feature>
<evidence type="ECO:0000256" key="1">
    <source>
        <dbReference type="ARBA" id="ARBA00005059"/>
    </source>
</evidence>
<dbReference type="InterPro" id="IPR036453">
    <property type="entry name" value="GluRdtase_dimer_dom_sf"/>
</dbReference>
<dbReference type="InterPro" id="IPR000343">
    <property type="entry name" value="4pyrrol_synth_GluRdtase"/>
</dbReference>
<feature type="domain" description="Quinate/shikimate 5-dehydrogenase/glutamyl-tRNA reductase" evidence="15">
    <location>
        <begin position="174"/>
        <end position="308"/>
    </location>
</feature>
<evidence type="ECO:0000256" key="5">
    <source>
        <dbReference type="ARBA" id="ARBA00023002"/>
    </source>
</evidence>
<dbReference type="UniPathway" id="UPA00251">
    <property type="reaction ID" value="UER00316"/>
</dbReference>
<dbReference type="Gene3D" id="3.40.50.720">
    <property type="entry name" value="NAD(P)-binding Rossmann-like Domain"/>
    <property type="match status" value="1"/>
</dbReference>
<evidence type="ECO:0000256" key="11">
    <source>
        <dbReference type="PIRSR" id="PIRSR000445-3"/>
    </source>
</evidence>
<dbReference type="FunFam" id="3.30.460.30:FF:000001">
    <property type="entry name" value="Glutamyl-tRNA reductase"/>
    <property type="match status" value="1"/>
</dbReference>
<dbReference type="Pfam" id="PF01488">
    <property type="entry name" value="Shikimate_DH"/>
    <property type="match status" value="1"/>
</dbReference>
<evidence type="ECO:0000256" key="13">
    <source>
        <dbReference type="RuleBase" id="RU000584"/>
    </source>
</evidence>
<evidence type="ECO:0000256" key="2">
    <source>
        <dbReference type="ARBA" id="ARBA00005916"/>
    </source>
</evidence>
<organism evidence="17 18">
    <name type="scientific">Paraeggerthella hongkongensis</name>
    <dbReference type="NCBI Taxonomy" id="230658"/>
    <lineage>
        <taxon>Bacteria</taxon>
        <taxon>Bacillati</taxon>
        <taxon>Actinomycetota</taxon>
        <taxon>Coriobacteriia</taxon>
        <taxon>Eggerthellales</taxon>
        <taxon>Eggerthellaceae</taxon>
        <taxon>Paraeggerthella</taxon>
    </lineage>
</organism>
<dbReference type="GO" id="GO:0050661">
    <property type="term" value="F:NADP binding"/>
    <property type="evidence" value="ECO:0007669"/>
    <property type="project" value="InterPro"/>
</dbReference>
<dbReference type="OrthoDB" id="110209at2"/>
<dbReference type="CDD" id="cd05213">
    <property type="entry name" value="NAD_bind_Glutamyl_tRNA_reduct"/>
    <property type="match status" value="1"/>
</dbReference>
<dbReference type="Gene3D" id="3.30.460.30">
    <property type="entry name" value="Glutamyl-tRNA reductase, N-terminal domain"/>
    <property type="match status" value="1"/>
</dbReference>
<proteinExistence type="inferred from homology"/>
<evidence type="ECO:0000259" key="14">
    <source>
        <dbReference type="Pfam" id="PF00745"/>
    </source>
</evidence>
<feature type="binding site" evidence="8 10">
    <location>
        <position position="112"/>
    </location>
    <ligand>
        <name>substrate</name>
    </ligand>
</feature>
<evidence type="ECO:0000313" key="18">
    <source>
        <dbReference type="Proteomes" id="UP000278632"/>
    </source>
</evidence>
<dbReference type="InterPro" id="IPR036291">
    <property type="entry name" value="NAD(P)-bd_dom_sf"/>
</dbReference>
<evidence type="ECO:0000313" key="17">
    <source>
        <dbReference type="EMBL" id="RNL43978.1"/>
    </source>
</evidence>
<evidence type="ECO:0000256" key="4">
    <source>
        <dbReference type="ARBA" id="ARBA00022857"/>
    </source>
</evidence>
<feature type="binding site" evidence="8 11">
    <location>
        <begin position="192"/>
        <end position="197"/>
    </location>
    <ligand>
        <name>NADP(+)</name>
        <dbReference type="ChEBI" id="CHEBI:58349"/>
    </ligand>
</feature>
<accession>A0A3N0B9I0</accession>
<keyword evidence="18" id="KW-1185">Reference proteome</keyword>
<name>A0A3N0B9I0_9ACTN</name>
<feature type="binding site" evidence="8 10">
    <location>
        <begin position="49"/>
        <end position="52"/>
    </location>
    <ligand>
        <name>substrate</name>
    </ligand>
</feature>
<dbReference type="Pfam" id="PF00745">
    <property type="entry name" value="GlutR_dimer"/>
    <property type="match status" value="1"/>
</dbReference>
<dbReference type="PANTHER" id="PTHR43013:SF1">
    <property type="entry name" value="GLUTAMYL-TRNA REDUCTASE"/>
    <property type="match status" value="1"/>
</dbReference>
<evidence type="ECO:0000256" key="10">
    <source>
        <dbReference type="PIRSR" id="PIRSR000445-2"/>
    </source>
</evidence>
<evidence type="ECO:0000256" key="7">
    <source>
        <dbReference type="ARBA" id="ARBA00047464"/>
    </source>
</evidence>
<dbReference type="GO" id="GO:0008883">
    <property type="term" value="F:glutamyl-tRNA reductase activity"/>
    <property type="evidence" value="ECO:0007669"/>
    <property type="project" value="UniProtKB-UniRule"/>
</dbReference>
<dbReference type="InterPro" id="IPR015896">
    <property type="entry name" value="4pyrrol_synth_GluRdtase_dimer"/>
</dbReference>
<feature type="binding site" evidence="8 10">
    <location>
        <position position="123"/>
    </location>
    <ligand>
        <name>substrate</name>
    </ligand>
</feature>
<dbReference type="AlphaFoldDB" id="A0A3N0B9I0"/>
<comment type="catalytic activity">
    <reaction evidence="7 8 13">
        <text>(S)-4-amino-5-oxopentanoate + tRNA(Glu) + NADP(+) = L-glutamyl-tRNA(Glu) + NADPH + H(+)</text>
        <dbReference type="Rhea" id="RHEA:12344"/>
        <dbReference type="Rhea" id="RHEA-COMP:9663"/>
        <dbReference type="Rhea" id="RHEA-COMP:9680"/>
        <dbReference type="ChEBI" id="CHEBI:15378"/>
        <dbReference type="ChEBI" id="CHEBI:57501"/>
        <dbReference type="ChEBI" id="CHEBI:57783"/>
        <dbReference type="ChEBI" id="CHEBI:58349"/>
        <dbReference type="ChEBI" id="CHEBI:78442"/>
        <dbReference type="ChEBI" id="CHEBI:78520"/>
        <dbReference type="EC" id="1.2.1.70"/>
    </reaction>
</comment>
<dbReference type="EMBL" id="QICD01000011">
    <property type="protein sequence ID" value="RNL43978.1"/>
    <property type="molecule type" value="Genomic_DNA"/>
</dbReference>
<dbReference type="EC" id="1.2.1.70" evidence="3 8"/>
<feature type="active site" description="Nucleophile" evidence="8 9">
    <location>
        <position position="50"/>
    </location>
</feature>
<evidence type="ECO:0000256" key="8">
    <source>
        <dbReference type="HAMAP-Rule" id="MF_00087"/>
    </source>
</evidence>
<dbReference type="SUPFAM" id="SSF69075">
    <property type="entry name" value="Glutamyl tRNA-reductase dimerization domain"/>
    <property type="match status" value="1"/>
</dbReference>
<dbReference type="HAMAP" id="MF_00087">
    <property type="entry name" value="Glu_tRNA_reductase"/>
    <property type="match status" value="1"/>
</dbReference>
<sequence length="473" mass="50464">MMLLSAGVSHASASVELREKLVVPSEKLNVALECLVSNDVVSEAVVLSTCNRTEVYATVVTVTDGIRAIFDFLQGLPGMKDADAEALAQALVVKQGPGAVEHLFRVASSLDSIVLGEAQIIGQVRRAFAAAESAGAVGEVTRRLFRSALEVGKRVRDQTAIGCRSVSISTAAVQLAERELGTLDGRRALVVGAGEMGMLALGYLKERGVENITVVNRTFKRAREAAARVGGKSVKIDQLEKELARADLVVACAGGEELLVTRAIMSRSLKKRIDGSHRLVTVDVGMPRAVDPECARMEGIVCFDLDDIGAEAAGNARIRAAESVRAEALVAEQVDDFLSWMQERVVTPTVKQMHGKARDVCELEVARAAKALAALREGALSDGERAVLDSLANAVAKKLLHGPTARLRKQASDPDAYRYTEAARYLFGLDAYPQGFSCRSDDGRMCRLSSGSACARRGCGACPHDRKDASCLV</sequence>
<dbReference type="Pfam" id="PF05201">
    <property type="entry name" value="GlutR_N"/>
    <property type="match status" value="1"/>
</dbReference>
<dbReference type="InterPro" id="IPR036343">
    <property type="entry name" value="GluRdtase_N_sf"/>
</dbReference>
<comment type="miscellaneous">
    <text evidence="8">During catalysis, the active site Cys acts as a nucleophile attacking the alpha-carbonyl group of tRNA-bound glutamate with the formation of a thioester intermediate between enzyme and glutamate, and the concomitant release of tRNA(Glu). The thioester intermediate is finally reduced by direct hydride transfer from NADPH, to form the product GSA.</text>
</comment>
<comment type="pathway">
    <text evidence="1 8 13">Porphyrin-containing compound metabolism; protoporphyrin-IX biosynthesis; 5-aminolevulinate from L-glutamyl-tRNA(Glu): step 1/2.</text>
</comment>
<dbReference type="PROSITE" id="PS00747">
    <property type="entry name" value="GLUTR"/>
    <property type="match status" value="1"/>
</dbReference>
<evidence type="ECO:0000256" key="6">
    <source>
        <dbReference type="ARBA" id="ARBA00023244"/>
    </source>
</evidence>
<evidence type="ECO:0000259" key="15">
    <source>
        <dbReference type="Pfam" id="PF01488"/>
    </source>
</evidence>